<dbReference type="PROSITE" id="PS50088">
    <property type="entry name" value="ANK_REPEAT"/>
    <property type="match status" value="1"/>
</dbReference>
<comment type="function">
    <text evidence="3">Plays an important role in regulating intracellular signaling events associated with erythroid terminal differentiation.</text>
</comment>
<dbReference type="InterPro" id="IPR036770">
    <property type="entry name" value="Ankyrin_rpt-contain_sf"/>
</dbReference>
<dbReference type="SUPFAM" id="SSF48403">
    <property type="entry name" value="Ankyrin repeat"/>
    <property type="match status" value="1"/>
</dbReference>
<feature type="repeat" description="ANK" evidence="5">
    <location>
        <begin position="7"/>
        <end position="29"/>
    </location>
</feature>
<dbReference type="Proteomes" id="UP001234178">
    <property type="component" value="Unassembled WGS sequence"/>
</dbReference>
<keyword evidence="2 5" id="KW-0040">ANK repeat</keyword>
<keyword evidence="1" id="KW-0677">Repeat</keyword>
<reference evidence="6 7" key="1">
    <citation type="journal article" date="2023" name="Nucleic Acids Res.">
        <title>The hologenome of Daphnia magna reveals possible DNA methylation and microbiome-mediated evolution of the host genome.</title>
        <authorList>
            <person name="Chaturvedi A."/>
            <person name="Li X."/>
            <person name="Dhandapani V."/>
            <person name="Marshall H."/>
            <person name="Kissane S."/>
            <person name="Cuenca-Cambronero M."/>
            <person name="Asole G."/>
            <person name="Calvet F."/>
            <person name="Ruiz-Romero M."/>
            <person name="Marangio P."/>
            <person name="Guigo R."/>
            <person name="Rago D."/>
            <person name="Mirbahai L."/>
            <person name="Eastwood N."/>
            <person name="Colbourne J.K."/>
            <person name="Zhou J."/>
            <person name="Mallon E."/>
            <person name="Orsini L."/>
        </authorList>
    </citation>
    <scope>NUCLEOTIDE SEQUENCE [LARGE SCALE GENOMIC DNA]</scope>
    <source>
        <strain evidence="6">LRV0_1</strain>
    </source>
</reference>
<evidence type="ECO:0000256" key="5">
    <source>
        <dbReference type="PROSITE-ProRule" id="PRU00023"/>
    </source>
</evidence>
<dbReference type="Gene3D" id="1.25.40.20">
    <property type="entry name" value="Ankyrin repeat-containing domain"/>
    <property type="match status" value="1"/>
</dbReference>
<organism evidence="6 7">
    <name type="scientific">Daphnia magna</name>
    <dbReference type="NCBI Taxonomy" id="35525"/>
    <lineage>
        <taxon>Eukaryota</taxon>
        <taxon>Metazoa</taxon>
        <taxon>Ecdysozoa</taxon>
        <taxon>Arthropoda</taxon>
        <taxon>Crustacea</taxon>
        <taxon>Branchiopoda</taxon>
        <taxon>Diplostraca</taxon>
        <taxon>Cladocera</taxon>
        <taxon>Anomopoda</taxon>
        <taxon>Daphniidae</taxon>
        <taxon>Daphnia</taxon>
    </lineage>
</organism>
<protein>
    <recommendedName>
        <fullName evidence="4">Ankyrin repeat domain-containing protein 54</fullName>
    </recommendedName>
</protein>
<evidence type="ECO:0000256" key="2">
    <source>
        <dbReference type="ARBA" id="ARBA00023043"/>
    </source>
</evidence>
<evidence type="ECO:0000256" key="1">
    <source>
        <dbReference type="ARBA" id="ARBA00022737"/>
    </source>
</evidence>
<sequence>MSQRNEQGETPLQMAIRERKFEVIEFLVQTIKDNIKIDEHPRSKFMKHMSLFSWDRVDLDKFSIGPAEFGKEYTQTFVLPSPEVAIIRDIAEQNSIYKLMEYLIDVVDDELSWFEFLLNSIVASNMSRPEKIIAFELMGAAFILKILLSEQFESDEIAVDLRGLKCWRRALELRNSTANRRRPIPKMPYVLTDNARSAIGDAVEITTLEELDELEQQLRRRNDISAVVIQALLIIQRTFGQRRGRQVEPNLFHLKTLQEYGEHFLVTGNVIQNRQMHHRRTINISLLIMEQFSRPDSPRCFQVFVETFLLFSDILIVLERSPLTSAEKLEELTFSNLLAAIKFGSMIATNLIVLPPISNKHGEWRHLVMKKMHLLVITMSKTFHLDRDEDDRLNLILANLFHVEKLRTGFSSILHLAIDKFLSTCSDDLMQIIIIQKYLANGADPKAVDGNGKSPLHILAEKCTPHSSESFFNVFQALLDAGCHLDQATPDGDTVLGILKEKKKQLKVDENLHPRIDRWMKTVLPLKCSCAQVIQKENIKIDGQQHQLPLSVHQFIEQHFVCKGRPSSKSAWIPSAYKVLCFNN</sequence>
<gene>
    <name evidence="6" type="ORF">OUZ56_020682</name>
</gene>
<name>A0ABQ9ZF58_9CRUS</name>
<dbReference type="PANTHER" id="PTHR24197">
    <property type="entry name" value="ANKYRIN REPEAT DOMAIN-CONTAINING PROTEIN 61"/>
    <property type="match status" value="1"/>
</dbReference>
<evidence type="ECO:0000313" key="6">
    <source>
        <dbReference type="EMBL" id="KAK4011564.1"/>
    </source>
</evidence>
<evidence type="ECO:0000313" key="7">
    <source>
        <dbReference type="Proteomes" id="UP001234178"/>
    </source>
</evidence>
<dbReference type="PANTHER" id="PTHR24197:SF44">
    <property type="entry name" value="ANKYRIN REPEAT DOMAIN-CONTAINING PROTEIN 54"/>
    <property type="match status" value="1"/>
</dbReference>
<evidence type="ECO:0000256" key="4">
    <source>
        <dbReference type="ARBA" id="ARBA00039237"/>
    </source>
</evidence>
<proteinExistence type="predicted"/>
<dbReference type="EMBL" id="JAOYFB010000003">
    <property type="protein sequence ID" value="KAK4011564.1"/>
    <property type="molecule type" value="Genomic_DNA"/>
</dbReference>
<dbReference type="InterPro" id="IPR002110">
    <property type="entry name" value="Ankyrin_rpt"/>
</dbReference>
<dbReference type="SMART" id="SM00248">
    <property type="entry name" value="ANK"/>
    <property type="match status" value="2"/>
</dbReference>
<evidence type="ECO:0000256" key="3">
    <source>
        <dbReference type="ARBA" id="ARBA00037385"/>
    </source>
</evidence>
<comment type="caution">
    <text evidence="6">The sequence shown here is derived from an EMBL/GenBank/DDBJ whole genome shotgun (WGS) entry which is preliminary data.</text>
</comment>
<dbReference type="PROSITE" id="PS50297">
    <property type="entry name" value="ANK_REP_REGION"/>
    <property type="match status" value="1"/>
</dbReference>
<keyword evidence="7" id="KW-1185">Reference proteome</keyword>
<accession>A0ABQ9ZF58</accession>